<feature type="compositionally biased region" description="Polar residues" evidence="2">
    <location>
        <begin position="188"/>
        <end position="206"/>
    </location>
</feature>
<comment type="subcellular location">
    <subcellularLocation>
        <location evidence="1">Nucleus</location>
    </subcellularLocation>
</comment>
<feature type="region of interest" description="Disordered" evidence="2">
    <location>
        <begin position="552"/>
        <end position="587"/>
    </location>
</feature>
<dbReference type="PANTHER" id="PTHR11037">
    <property type="entry name" value="TRANSCRIPTION FACTOR CP2"/>
    <property type="match status" value="1"/>
</dbReference>
<feature type="region of interest" description="Disordered" evidence="2">
    <location>
        <begin position="180"/>
        <end position="244"/>
    </location>
</feature>
<accession>A0A6H5HGN8</accession>
<gene>
    <name evidence="4" type="ORF">NTEN_LOCUS19918</name>
</gene>
<dbReference type="OrthoDB" id="9996779at2759"/>
<reference evidence="4 5" key="1">
    <citation type="submission" date="2020-02" db="EMBL/GenBank/DDBJ databases">
        <authorList>
            <person name="Ferguson B K."/>
        </authorList>
    </citation>
    <scope>NUCLEOTIDE SEQUENCE [LARGE SCALE GENOMIC DNA]</scope>
</reference>
<dbReference type="EMBL" id="CADCXU010029242">
    <property type="protein sequence ID" value="CAB0015578.1"/>
    <property type="molecule type" value="Genomic_DNA"/>
</dbReference>
<name>A0A6H5HGN8_9HEMI</name>
<evidence type="ECO:0000313" key="4">
    <source>
        <dbReference type="EMBL" id="CAB0015578.1"/>
    </source>
</evidence>
<dbReference type="InterPro" id="IPR007604">
    <property type="entry name" value="CP2"/>
</dbReference>
<evidence type="ECO:0000256" key="2">
    <source>
        <dbReference type="SAM" id="MobiDB-lite"/>
    </source>
</evidence>
<feature type="region of interest" description="Disordered" evidence="2">
    <location>
        <begin position="500"/>
        <end position="525"/>
    </location>
</feature>
<feature type="domain" description="Grh/CP2 DB" evidence="3">
    <location>
        <begin position="302"/>
        <end position="406"/>
    </location>
</feature>
<evidence type="ECO:0000259" key="3">
    <source>
        <dbReference type="PROSITE" id="PS51968"/>
    </source>
</evidence>
<dbReference type="GO" id="GO:0000978">
    <property type="term" value="F:RNA polymerase II cis-regulatory region sequence-specific DNA binding"/>
    <property type="evidence" value="ECO:0007669"/>
    <property type="project" value="TreeGrafter"/>
</dbReference>
<feature type="compositionally biased region" description="Polar residues" evidence="2">
    <location>
        <begin position="153"/>
        <end position="165"/>
    </location>
</feature>
<proteinExistence type="predicted"/>
<dbReference type="Proteomes" id="UP000479000">
    <property type="component" value="Unassembled WGS sequence"/>
</dbReference>
<dbReference type="InterPro" id="IPR040167">
    <property type="entry name" value="TF_CP2-like"/>
</dbReference>
<dbReference type="PROSITE" id="PS51968">
    <property type="entry name" value="GRH_CP2_DB"/>
    <property type="match status" value="2"/>
</dbReference>
<evidence type="ECO:0000256" key="1">
    <source>
        <dbReference type="PROSITE-ProRule" id="PRU01313"/>
    </source>
</evidence>
<feature type="compositionally biased region" description="Low complexity" evidence="2">
    <location>
        <begin position="231"/>
        <end position="244"/>
    </location>
</feature>
<feature type="compositionally biased region" description="Low complexity" evidence="2">
    <location>
        <begin position="508"/>
        <end position="518"/>
    </location>
</feature>
<feature type="region of interest" description="Disordered" evidence="2">
    <location>
        <begin position="136"/>
        <end position="165"/>
    </location>
</feature>
<evidence type="ECO:0000313" key="5">
    <source>
        <dbReference type="Proteomes" id="UP000479000"/>
    </source>
</evidence>
<protein>
    <recommendedName>
        <fullName evidence="3">Grh/CP2 DB domain-containing protein</fullName>
    </recommendedName>
</protein>
<dbReference type="GO" id="GO:0005634">
    <property type="term" value="C:nucleus"/>
    <property type="evidence" value="ECO:0007669"/>
    <property type="project" value="UniProtKB-SubCell"/>
</dbReference>
<dbReference type="PANTHER" id="PTHR11037:SF21">
    <property type="entry name" value="GEMINI, ISOFORM C"/>
    <property type="match status" value="1"/>
</dbReference>
<dbReference type="GO" id="GO:0001228">
    <property type="term" value="F:DNA-binding transcription activator activity, RNA polymerase II-specific"/>
    <property type="evidence" value="ECO:0007669"/>
    <property type="project" value="TreeGrafter"/>
</dbReference>
<keyword evidence="1" id="KW-0539">Nucleus</keyword>
<sequence length="587" mass="64638">MPAVSSVSQGSMEPPPKRSKLERLRMECVLDDSLTRDVEYVDVWIGRILAKKSIRSVILELNAKHPIPSLSHLKRVCLSDWLLPGSDPHQRYYALHTATSSHFDRPAPADGRRDTPAGSSDMDLLLMSDEIGDPWQSGGEGLRMTAKRKHWSQETNNSKMRKSNATPYWPCLRSAISSKNSFRRSAGATRTNKDPLTSGYQSSESSPVHDENNSSSSLPGLNKISSGNSPSANVVTSAPATSSTVSPAAEDCRFQYVLAAATSIATKLNEETLTYLNQGQPYEIKLKKLGDLSEYRGKILKVNCISTEFTAKKHGGEKGVPFRIQVDTYLQNDPQMRRLHSASCQVKVFKTPVNNDTVYPKIEPNLPSPPSITISEEHTVGSGNRRLPIPLIRIVGRFLGPYPNAYGHCALPTRTGSQRPILRFPKCGSCIIERIYGRLVLAAVRESPAVGSLGCRFPPARHSLPARPSLPDVIQSEVELVMSGYDQYAPLERPDRFGRSSLQFGKVSSTQATTTSSRSPHRLNPSAILVKSSTGAVSSLEWYQRCPQDLPEHQTIRRPGDAFTLPTPNGTPTRVAEYRNGFARPSH</sequence>
<keyword evidence="5" id="KW-1185">Reference proteome</keyword>
<dbReference type="Pfam" id="PF04516">
    <property type="entry name" value="CP2"/>
    <property type="match status" value="1"/>
</dbReference>
<dbReference type="AlphaFoldDB" id="A0A6H5HGN8"/>
<organism evidence="4 5">
    <name type="scientific">Nesidiocoris tenuis</name>
    <dbReference type="NCBI Taxonomy" id="355587"/>
    <lineage>
        <taxon>Eukaryota</taxon>
        <taxon>Metazoa</taxon>
        <taxon>Ecdysozoa</taxon>
        <taxon>Arthropoda</taxon>
        <taxon>Hexapoda</taxon>
        <taxon>Insecta</taxon>
        <taxon>Pterygota</taxon>
        <taxon>Neoptera</taxon>
        <taxon>Paraneoptera</taxon>
        <taxon>Hemiptera</taxon>
        <taxon>Heteroptera</taxon>
        <taxon>Panheteroptera</taxon>
        <taxon>Cimicomorpha</taxon>
        <taxon>Miridae</taxon>
        <taxon>Dicyphina</taxon>
        <taxon>Nesidiocoris</taxon>
    </lineage>
</organism>
<feature type="compositionally biased region" description="Polar residues" evidence="2">
    <location>
        <begin position="213"/>
        <end position="230"/>
    </location>
</feature>
<keyword evidence="1" id="KW-0238">DNA-binding</keyword>
<feature type="domain" description="Grh/CP2 DB" evidence="3">
    <location>
        <begin position="250"/>
        <end position="301"/>
    </location>
</feature>